<gene>
    <name evidence="3" type="ORF">KVV02_003336</name>
</gene>
<feature type="compositionally biased region" description="Low complexity" evidence="1">
    <location>
        <begin position="775"/>
        <end position="788"/>
    </location>
</feature>
<feature type="compositionally biased region" description="Low complexity" evidence="1">
    <location>
        <begin position="214"/>
        <end position="233"/>
    </location>
</feature>
<feature type="region of interest" description="Disordered" evidence="1">
    <location>
        <begin position="769"/>
        <end position="824"/>
    </location>
</feature>
<feature type="compositionally biased region" description="Low complexity" evidence="1">
    <location>
        <begin position="316"/>
        <end position="328"/>
    </location>
</feature>
<evidence type="ECO:0000256" key="1">
    <source>
        <dbReference type="SAM" id="MobiDB-lite"/>
    </source>
</evidence>
<dbReference type="AlphaFoldDB" id="A0A9P8CVJ5"/>
<keyword evidence="2" id="KW-1133">Transmembrane helix</keyword>
<feature type="region of interest" description="Disordered" evidence="1">
    <location>
        <begin position="703"/>
        <end position="739"/>
    </location>
</feature>
<feature type="region of interest" description="Disordered" evidence="1">
    <location>
        <begin position="1"/>
        <end position="55"/>
    </location>
</feature>
<feature type="compositionally biased region" description="Basic residues" evidence="1">
    <location>
        <begin position="175"/>
        <end position="187"/>
    </location>
</feature>
<feature type="compositionally biased region" description="Polar residues" evidence="1">
    <location>
        <begin position="385"/>
        <end position="398"/>
    </location>
</feature>
<protein>
    <submittedName>
        <fullName evidence="3">Uncharacterized protein</fullName>
    </submittedName>
</protein>
<evidence type="ECO:0000313" key="3">
    <source>
        <dbReference type="EMBL" id="KAG9319809.1"/>
    </source>
</evidence>
<feature type="region of interest" description="Disordered" evidence="1">
    <location>
        <begin position="547"/>
        <end position="617"/>
    </location>
</feature>
<feature type="region of interest" description="Disordered" evidence="1">
    <location>
        <begin position="158"/>
        <end position="266"/>
    </location>
</feature>
<proteinExistence type="predicted"/>
<feature type="compositionally biased region" description="Basic and acidic residues" evidence="1">
    <location>
        <begin position="13"/>
        <end position="22"/>
    </location>
</feature>
<dbReference type="EMBL" id="JAIFTL010000373">
    <property type="protein sequence ID" value="KAG9319809.1"/>
    <property type="molecule type" value="Genomic_DNA"/>
</dbReference>
<feature type="compositionally biased region" description="Basic and acidic residues" evidence="1">
    <location>
        <begin position="234"/>
        <end position="244"/>
    </location>
</feature>
<feature type="compositionally biased region" description="Low complexity" evidence="1">
    <location>
        <begin position="441"/>
        <end position="474"/>
    </location>
</feature>
<keyword evidence="2" id="KW-0812">Transmembrane</keyword>
<comment type="caution">
    <text evidence="3">The sequence shown here is derived from an EMBL/GenBank/DDBJ whole genome shotgun (WGS) entry which is preliminary data.</text>
</comment>
<keyword evidence="2" id="KW-0472">Membrane</keyword>
<organism evidence="3 4">
    <name type="scientific">Mortierella alpina</name>
    <name type="common">Oleaginous fungus</name>
    <name type="synonym">Mortierella renispora</name>
    <dbReference type="NCBI Taxonomy" id="64518"/>
    <lineage>
        <taxon>Eukaryota</taxon>
        <taxon>Fungi</taxon>
        <taxon>Fungi incertae sedis</taxon>
        <taxon>Mucoromycota</taxon>
        <taxon>Mortierellomycotina</taxon>
        <taxon>Mortierellomycetes</taxon>
        <taxon>Mortierellales</taxon>
        <taxon>Mortierellaceae</taxon>
        <taxon>Mortierella</taxon>
    </lineage>
</organism>
<feature type="compositionally biased region" description="Basic and acidic residues" evidence="1">
    <location>
        <begin position="336"/>
        <end position="348"/>
    </location>
</feature>
<name>A0A9P8CVJ5_MORAP</name>
<feature type="transmembrane region" description="Helical" evidence="2">
    <location>
        <begin position="69"/>
        <end position="94"/>
    </location>
</feature>
<reference evidence="3" key="1">
    <citation type="submission" date="2021-07" db="EMBL/GenBank/DDBJ databases">
        <title>Draft genome of Mortierella alpina, strain LL118, isolated from an aspen leaf litter sample.</title>
        <authorList>
            <person name="Yang S."/>
            <person name="Vinatzer B.A."/>
        </authorList>
    </citation>
    <scope>NUCLEOTIDE SEQUENCE</scope>
    <source>
        <strain evidence="3">LL118</strain>
    </source>
</reference>
<feature type="region of interest" description="Disordered" evidence="1">
    <location>
        <begin position="280"/>
        <end position="507"/>
    </location>
</feature>
<evidence type="ECO:0000256" key="2">
    <source>
        <dbReference type="SAM" id="Phobius"/>
    </source>
</evidence>
<sequence length="839" mass="90091">MKACGYRVLVGSKEPKEPEEPRSQGARSQEPGARNVERGRKSTVGMLGAGGGTSSSCVSVRSQGLLARLLSLSLALLGVSVSRSLFLYFSLFSFSSLFSLLSSSSLHTVHSLCLFLPLSPTHPTDTTDTTDSAAPAFMLARTANDATLEHLAEIATSPTARSFASHPSSSAHPHPPLHPHPYSHHNPPHPMDDSRASHHPYNSSNGGQSHGSERYSGPSSSSQQQRQQLPHPSYSKETRGHLQSREQSYSQDLEAGAAWRSPITPTTTRKFNRMAIHEVLDSHQPSQHPYGNEEDSPPYRRRGSPEEYSFSDPPLSSSGGVSNSGPGSQHQSRHNARGDMRQYSDRQRAHSPRYRQESPMPGSNSEDEDDDIRNYKKRRMVPGMSQAQRGSAHQHSPPSTSPGPQPEVMDQVRSTLKLKQQQKAIIESRQNAHHQGGHVLQQPSSQHQQHQPSSSSSQLSSGGRPSSSNGSSQPVTETTPSGVSVFHGSASFASRPQPSPKNPKNAKSLTIFAPSYSESSLSIHSAPLQPSQSHQAMSMGLRTSQPLLPRHQHHPYAPHASSYQQPLRSPRTAGHATKSSRATLRQPGADSGSGTLPAPILSSHTGPLPSPSMYPSTPFHSNPKHMFMDTVSNLFDSVDSSRSLKYTLEEQIRKSAQLLQTLQASGTMIENLVRGQFKELEKGVIERFESDIEHLTARVRQLEEHQGLTPPPKAVKVVAPAPSSVSTSTPPTSTSSSSLAMTGVATSSAGAGAGTGVAATAGSAVTAELAMDTEPSPASAPRSGSAPSDGTLPTPPLTKSQDTASAMEIEDEEEEAKGSRAYNSTVKNLQERVADLEKR</sequence>
<accession>A0A9P8CVJ5</accession>
<evidence type="ECO:0000313" key="4">
    <source>
        <dbReference type="Proteomes" id="UP000717515"/>
    </source>
</evidence>
<feature type="compositionally biased region" description="Polar residues" evidence="1">
    <location>
        <begin position="412"/>
        <end position="423"/>
    </location>
</feature>
<feature type="compositionally biased region" description="Low complexity" evidence="1">
    <location>
        <begin position="714"/>
        <end position="739"/>
    </location>
</feature>
<dbReference type="Proteomes" id="UP000717515">
    <property type="component" value="Unassembled WGS sequence"/>
</dbReference>